<dbReference type="SMART" id="SM00487">
    <property type="entry name" value="DEXDc"/>
    <property type="match status" value="1"/>
</dbReference>
<keyword evidence="8" id="KW-1185">Reference proteome</keyword>
<dbReference type="RefSeq" id="WP_153406755.1">
    <property type="nucleotide sequence ID" value="NZ_ML762452.1"/>
</dbReference>
<organism evidence="7 8">
    <name type="scientific">Gracilibacillus oryzae</name>
    <dbReference type="NCBI Taxonomy" id="1672701"/>
    <lineage>
        <taxon>Bacteria</taxon>
        <taxon>Bacillati</taxon>
        <taxon>Bacillota</taxon>
        <taxon>Bacilli</taxon>
        <taxon>Bacillales</taxon>
        <taxon>Bacillaceae</taxon>
        <taxon>Gracilibacillus</taxon>
    </lineage>
</organism>
<name>A0A7C8GQB7_9BACI</name>
<dbReference type="SMART" id="SM00490">
    <property type="entry name" value="HELICc"/>
    <property type="match status" value="1"/>
</dbReference>
<keyword evidence="4" id="KW-0067">ATP-binding</keyword>
<dbReference type="InterPro" id="IPR011545">
    <property type="entry name" value="DEAD/DEAH_box_helicase_dom"/>
</dbReference>
<keyword evidence="1" id="KW-0547">Nucleotide-binding</keyword>
<keyword evidence="3 7" id="KW-0347">Helicase</keyword>
<dbReference type="GO" id="GO:0005829">
    <property type="term" value="C:cytosol"/>
    <property type="evidence" value="ECO:0007669"/>
    <property type="project" value="TreeGrafter"/>
</dbReference>
<dbReference type="InterPro" id="IPR001650">
    <property type="entry name" value="Helicase_C-like"/>
</dbReference>
<feature type="domain" description="Helicase ATP-binding" evidence="5">
    <location>
        <begin position="38"/>
        <end position="208"/>
    </location>
</feature>
<evidence type="ECO:0000256" key="4">
    <source>
        <dbReference type="ARBA" id="ARBA00022840"/>
    </source>
</evidence>
<dbReference type="PROSITE" id="PS51192">
    <property type="entry name" value="HELICASE_ATP_BIND_1"/>
    <property type="match status" value="1"/>
</dbReference>
<dbReference type="GO" id="GO:0009409">
    <property type="term" value="P:response to cold"/>
    <property type="evidence" value="ECO:0007669"/>
    <property type="project" value="TreeGrafter"/>
</dbReference>
<dbReference type="PANTHER" id="PTHR47963">
    <property type="entry name" value="DEAD-BOX ATP-DEPENDENT RNA HELICASE 47, MITOCHONDRIAL"/>
    <property type="match status" value="1"/>
</dbReference>
<dbReference type="Proteomes" id="UP000480246">
    <property type="component" value="Unassembled WGS sequence"/>
</dbReference>
<evidence type="ECO:0000256" key="3">
    <source>
        <dbReference type="ARBA" id="ARBA00022806"/>
    </source>
</evidence>
<accession>A0A7C8GQB7</accession>
<feature type="domain" description="Helicase C-terminal" evidence="6">
    <location>
        <begin position="232"/>
        <end position="382"/>
    </location>
</feature>
<dbReference type="Pfam" id="PF00271">
    <property type="entry name" value="Helicase_C"/>
    <property type="match status" value="1"/>
</dbReference>
<comment type="caution">
    <text evidence="7">The sequence shown here is derived from an EMBL/GenBank/DDBJ whole genome shotgun (WGS) entry which is preliminary data.</text>
</comment>
<dbReference type="GO" id="GO:0005840">
    <property type="term" value="C:ribosome"/>
    <property type="evidence" value="ECO:0007669"/>
    <property type="project" value="TreeGrafter"/>
</dbReference>
<evidence type="ECO:0000313" key="7">
    <source>
        <dbReference type="EMBL" id="KAB8126155.1"/>
    </source>
</evidence>
<dbReference type="GO" id="GO:0005524">
    <property type="term" value="F:ATP binding"/>
    <property type="evidence" value="ECO:0007669"/>
    <property type="project" value="UniProtKB-KW"/>
</dbReference>
<dbReference type="InterPro" id="IPR014001">
    <property type="entry name" value="Helicase_ATP-bd"/>
</dbReference>
<dbReference type="EMBL" id="WEID01000115">
    <property type="protein sequence ID" value="KAB8126155.1"/>
    <property type="molecule type" value="Genomic_DNA"/>
</dbReference>
<dbReference type="GO" id="GO:0003724">
    <property type="term" value="F:RNA helicase activity"/>
    <property type="evidence" value="ECO:0007669"/>
    <property type="project" value="TreeGrafter"/>
</dbReference>
<evidence type="ECO:0000259" key="5">
    <source>
        <dbReference type="PROSITE" id="PS51192"/>
    </source>
</evidence>
<dbReference type="GO" id="GO:0016787">
    <property type="term" value="F:hydrolase activity"/>
    <property type="evidence" value="ECO:0007669"/>
    <property type="project" value="UniProtKB-KW"/>
</dbReference>
<dbReference type="OrthoDB" id="9805696at2"/>
<sequence>MNNTQTLSEALAELKPFLQTAWDKSGFEKLTAIQLKTARSIIEEKDIIAESPTGSGKTLAYLLPLLQQIDPTQKNTQVVILASSHELVMQIHQQVQEWSMDSGIGSTTLIGGANVKRQIEKLKKKPQIVIGTPGRMNELINQKKLKMHQVKTIVLDEADQLLVPEHLSTIENIVKSTLSERQMLVFSATLPETVQSKAEEIMNSPEVIRIGKEDDDRPNVDYIYLVCEARDKIESLRRLVRNQKMKALVFVKDISTLSVLAEKLRFMGINAGVLHSDSKKQERTKAIKEFREGKSELLLASDVAARGLDIPDLSHVIHMDLPKEMAQFVHRSGRTGRLGSESGTVVAIVTESEERQLQKFSRQLDLSVSKKTLFKGELVDSE</sequence>
<proteinExistence type="predicted"/>
<dbReference type="InterPro" id="IPR050547">
    <property type="entry name" value="DEAD_box_RNA_helicases"/>
</dbReference>
<dbReference type="Pfam" id="PF00270">
    <property type="entry name" value="DEAD"/>
    <property type="match status" value="1"/>
</dbReference>
<dbReference type="SUPFAM" id="SSF52540">
    <property type="entry name" value="P-loop containing nucleoside triphosphate hydrolases"/>
    <property type="match status" value="1"/>
</dbReference>
<dbReference type="PROSITE" id="PS51194">
    <property type="entry name" value="HELICASE_CTER"/>
    <property type="match status" value="1"/>
</dbReference>
<gene>
    <name evidence="7" type="ORF">F9U64_20575</name>
</gene>
<protein>
    <submittedName>
        <fullName evidence="7">DEAD/DEAH box helicase</fullName>
    </submittedName>
</protein>
<evidence type="ECO:0000259" key="6">
    <source>
        <dbReference type="PROSITE" id="PS51194"/>
    </source>
</evidence>
<dbReference type="PANTHER" id="PTHR47963:SF7">
    <property type="entry name" value="ATP-DEPENDENT RNA HELICASE YFML-RELATED"/>
    <property type="match status" value="1"/>
</dbReference>
<dbReference type="Gene3D" id="3.40.50.300">
    <property type="entry name" value="P-loop containing nucleotide triphosphate hydrolases"/>
    <property type="match status" value="2"/>
</dbReference>
<dbReference type="CDD" id="cd00268">
    <property type="entry name" value="DEADc"/>
    <property type="match status" value="1"/>
</dbReference>
<dbReference type="GO" id="GO:0033592">
    <property type="term" value="F:RNA strand annealing activity"/>
    <property type="evidence" value="ECO:0007669"/>
    <property type="project" value="TreeGrafter"/>
</dbReference>
<dbReference type="InterPro" id="IPR044742">
    <property type="entry name" value="DEAD/DEAH_RhlB"/>
</dbReference>
<keyword evidence="2" id="KW-0378">Hydrolase</keyword>
<evidence type="ECO:0000256" key="1">
    <source>
        <dbReference type="ARBA" id="ARBA00022741"/>
    </source>
</evidence>
<dbReference type="AlphaFoldDB" id="A0A7C8GQB7"/>
<evidence type="ECO:0000256" key="2">
    <source>
        <dbReference type="ARBA" id="ARBA00022801"/>
    </source>
</evidence>
<dbReference type="InterPro" id="IPR027417">
    <property type="entry name" value="P-loop_NTPase"/>
</dbReference>
<reference evidence="7 8" key="1">
    <citation type="submission" date="2019-10" db="EMBL/GenBank/DDBJ databases">
        <title>Gracilibacillus sp. nov. isolated from rice seeds.</title>
        <authorList>
            <person name="He S."/>
        </authorList>
    </citation>
    <scope>NUCLEOTIDE SEQUENCE [LARGE SCALE GENOMIC DNA]</scope>
    <source>
        <strain evidence="7 8">TD8</strain>
    </source>
</reference>
<dbReference type="CDD" id="cd18787">
    <property type="entry name" value="SF2_C_DEAD"/>
    <property type="match status" value="1"/>
</dbReference>
<evidence type="ECO:0000313" key="8">
    <source>
        <dbReference type="Proteomes" id="UP000480246"/>
    </source>
</evidence>